<dbReference type="CDD" id="cd00093">
    <property type="entry name" value="HTH_XRE"/>
    <property type="match status" value="1"/>
</dbReference>
<dbReference type="InterPro" id="IPR010982">
    <property type="entry name" value="Lambda_DNA-bd_dom_sf"/>
</dbReference>
<dbReference type="EMBL" id="JBHILM010000033">
    <property type="protein sequence ID" value="MFB5683998.1"/>
    <property type="molecule type" value="Genomic_DNA"/>
</dbReference>
<evidence type="ECO:0000313" key="3">
    <source>
        <dbReference type="Proteomes" id="UP001580407"/>
    </source>
</evidence>
<dbReference type="InterPro" id="IPR001387">
    <property type="entry name" value="Cro/C1-type_HTH"/>
</dbReference>
<gene>
    <name evidence="2" type="ORF">ACE3NQ_24080</name>
</gene>
<accession>A0ABV5BE60</accession>
<keyword evidence="3" id="KW-1185">Reference proteome</keyword>
<dbReference type="SUPFAM" id="SSF47413">
    <property type="entry name" value="lambda repressor-like DNA-binding domains"/>
    <property type="match status" value="1"/>
</dbReference>
<dbReference type="RefSeq" id="WP_375527715.1">
    <property type="nucleotide sequence ID" value="NZ_JBHILM010000033.1"/>
</dbReference>
<dbReference type="Proteomes" id="UP001580407">
    <property type="component" value="Unassembled WGS sequence"/>
</dbReference>
<feature type="domain" description="HTH cro/C1-type" evidence="1">
    <location>
        <begin position="19"/>
        <end position="65"/>
    </location>
</feature>
<reference evidence="2 3" key="1">
    <citation type="submission" date="2024-09" db="EMBL/GenBank/DDBJ databases">
        <authorList>
            <person name="Ruan L."/>
        </authorList>
    </citation>
    <scope>NUCLEOTIDE SEQUENCE [LARGE SCALE GENOMIC DNA]</scope>
    <source>
        <strain evidence="2 3">D33</strain>
    </source>
</reference>
<dbReference type="SUPFAM" id="SSF48452">
    <property type="entry name" value="TPR-like"/>
    <property type="match status" value="1"/>
</dbReference>
<protein>
    <submittedName>
        <fullName evidence="2">Helix-turn-helix domain-containing protein</fullName>
    </submittedName>
</protein>
<dbReference type="SMART" id="SM00530">
    <property type="entry name" value="HTH_XRE"/>
    <property type="match status" value="1"/>
</dbReference>
<dbReference type="PROSITE" id="PS50943">
    <property type="entry name" value="HTH_CROC1"/>
    <property type="match status" value="1"/>
</dbReference>
<name>A0ABV5BE60_9BACL</name>
<dbReference type="InterPro" id="IPR011990">
    <property type="entry name" value="TPR-like_helical_dom_sf"/>
</dbReference>
<dbReference type="Gene3D" id="1.10.260.40">
    <property type="entry name" value="lambda repressor-like DNA-binding domains"/>
    <property type="match status" value="1"/>
</dbReference>
<proteinExistence type="predicted"/>
<evidence type="ECO:0000313" key="2">
    <source>
        <dbReference type="EMBL" id="MFB5683998.1"/>
    </source>
</evidence>
<comment type="caution">
    <text evidence="2">The sequence shown here is derived from an EMBL/GenBank/DDBJ whole genome shotgun (WGS) entry which is preliminary data.</text>
</comment>
<evidence type="ECO:0000259" key="1">
    <source>
        <dbReference type="PROSITE" id="PS50943"/>
    </source>
</evidence>
<organism evidence="2 3">
    <name type="scientific">Paenibacillus terreus</name>
    <dbReference type="NCBI Taxonomy" id="1387834"/>
    <lineage>
        <taxon>Bacteria</taxon>
        <taxon>Bacillati</taxon>
        <taxon>Bacillota</taxon>
        <taxon>Bacilli</taxon>
        <taxon>Bacillales</taxon>
        <taxon>Paenibacillaceae</taxon>
        <taxon>Paenibacillus</taxon>
    </lineage>
</organism>
<sequence length="441" mass="51563">MDKTTTIRSEVEKFMGREKLTLSDLGRKTGLNVGSLSSIITGRRTMSVNQLDRITKLMELPEGHFYDLYIQDNMATTQPNWRRLKPFILRCADLDKLDCIYQVVSWLLDNLVYCPVLFDAAEELLQAGKKEAAAVLYEEVAKTEHSQHSERLALCQYRLFKIRLGDDQSLNLQAAAQFEPYAERLDEVLQLDALKDLANVYRSLRKWDKVDKFAEMMGVRARRHYFTKHRQKRNGTNPYSRLSRPLFVYVAYSDLLRGEAYHEWGDYDQALEFVSRYADLNWVKENDEENHHWKELFAGWAKANRYITKLFSGDFSVLYKYVEYIETNKEDLLLSLLNIVEAANSFNVNIDDILLHFDSEIKPLGEQMEGTRVYDKRFKAQRYTRLLNELSNYYLQKGEFEVGYTYLLESLTKSATLIIDNNIVDSVRLLKTPKNKTFVEG</sequence>